<evidence type="ECO:0000313" key="3">
    <source>
        <dbReference type="EMBL" id="KAG5269827.1"/>
    </source>
</evidence>
<feature type="domain" description="C-type lectin" evidence="2">
    <location>
        <begin position="1"/>
        <end position="114"/>
    </location>
</feature>
<evidence type="ECO:0000259" key="2">
    <source>
        <dbReference type="PROSITE" id="PS50041"/>
    </source>
</evidence>
<dbReference type="SMART" id="SM00034">
    <property type="entry name" value="CLECT"/>
    <property type="match status" value="1"/>
</dbReference>
<dbReference type="InterPro" id="IPR016186">
    <property type="entry name" value="C-type_lectin-like/link_sf"/>
</dbReference>
<dbReference type="PANTHER" id="PTHR45784:SF3">
    <property type="entry name" value="C-TYPE LECTIN DOMAIN FAMILY 4 MEMBER K-LIKE-RELATED"/>
    <property type="match status" value="1"/>
</dbReference>
<reference evidence="3" key="1">
    <citation type="submission" date="2020-10" db="EMBL/GenBank/DDBJ databases">
        <title>Chromosome-scale genome assembly of the Allis shad, Alosa alosa.</title>
        <authorList>
            <person name="Margot Z."/>
            <person name="Christophe K."/>
            <person name="Cabau C."/>
            <person name="Louis A."/>
            <person name="Berthelot C."/>
            <person name="Parey E."/>
            <person name="Roest Crollius H."/>
            <person name="Montfort J."/>
            <person name="Robinson-Rechavi M."/>
            <person name="Bucao C."/>
            <person name="Bouchez O."/>
            <person name="Gislard M."/>
            <person name="Lluch J."/>
            <person name="Milhes M."/>
            <person name="Lampietro C."/>
            <person name="Lopez Roques C."/>
            <person name="Donnadieu C."/>
            <person name="Braasch I."/>
            <person name="Desvignes T."/>
            <person name="Postlethwait J."/>
            <person name="Bobe J."/>
            <person name="Guiguen Y."/>
        </authorList>
    </citation>
    <scope>NUCLEOTIDE SEQUENCE</scope>
    <source>
        <strain evidence="3">M-15738</strain>
        <tissue evidence="3">Blood</tissue>
    </source>
</reference>
<proteinExistence type="predicted"/>
<dbReference type="PANTHER" id="PTHR45784">
    <property type="entry name" value="C-TYPE LECTIN DOMAIN FAMILY 20 MEMBER A-RELATED"/>
    <property type="match status" value="1"/>
</dbReference>
<name>A0AAV6G8S9_9TELE</name>
<organism evidence="3 4">
    <name type="scientific">Alosa alosa</name>
    <name type="common">allis shad</name>
    <dbReference type="NCBI Taxonomy" id="278164"/>
    <lineage>
        <taxon>Eukaryota</taxon>
        <taxon>Metazoa</taxon>
        <taxon>Chordata</taxon>
        <taxon>Craniata</taxon>
        <taxon>Vertebrata</taxon>
        <taxon>Euteleostomi</taxon>
        <taxon>Actinopterygii</taxon>
        <taxon>Neopterygii</taxon>
        <taxon>Teleostei</taxon>
        <taxon>Clupei</taxon>
        <taxon>Clupeiformes</taxon>
        <taxon>Clupeoidei</taxon>
        <taxon>Clupeidae</taxon>
        <taxon>Alosa</taxon>
    </lineage>
</organism>
<gene>
    <name evidence="3" type="ORF">AALO_G00206600</name>
</gene>
<dbReference type="PROSITE" id="PS50041">
    <property type="entry name" value="C_TYPE_LECTIN_2"/>
    <property type="match status" value="1"/>
</dbReference>
<dbReference type="Proteomes" id="UP000823561">
    <property type="component" value="Chromosome 15"/>
</dbReference>
<keyword evidence="4" id="KW-1185">Reference proteome</keyword>
<dbReference type="PROSITE" id="PS00615">
    <property type="entry name" value="C_TYPE_LECTIN_1"/>
    <property type="match status" value="1"/>
</dbReference>
<sequence length="117" mass="13770">MSWLEALQYCEQRGSRLVHILDDATQTRVTQLLSSLLADLLPVPTAWVGLERCMINPSAPWEWVETGVVEYKRWHDDHPRDCCNYHCGQVVQMPTGDYRWWDACCMEERPFICQDMH</sequence>
<evidence type="ECO:0000256" key="1">
    <source>
        <dbReference type="ARBA" id="ARBA00023157"/>
    </source>
</evidence>
<dbReference type="InterPro" id="IPR001304">
    <property type="entry name" value="C-type_lectin-like"/>
</dbReference>
<dbReference type="Gene3D" id="3.10.100.10">
    <property type="entry name" value="Mannose-Binding Protein A, subunit A"/>
    <property type="match status" value="1"/>
</dbReference>
<dbReference type="CDD" id="cd00037">
    <property type="entry name" value="CLECT"/>
    <property type="match status" value="1"/>
</dbReference>
<dbReference type="InterPro" id="IPR018378">
    <property type="entry name" value="C-type_lectin_CS"/>
</dbReference>
<comment type="caution">
    <text evidence="3">The sequence shown here is derived from an EMBL/GenBank/DDBJ whole genome shotgun (WGS) entry which is preliminary data.</text>
</comment>
<protein>
    <recommendedName>
        <fullName evidence="2">C-type lectin domain-containing protein</fullName>
    </recommendedName>
</protein>
<dbReference type="SUPFAM" id="SSF56436">
    <property type="entry name" value="C-type lectin-like"/>
    <property type="match status" value="1"/>
</dbReference>
<dbReference type="InterPro" id="IPR016187">
    <property type="entry name" value="CTDL_fold"/>
</dbReference>
<dbReference type="Pfam" id="PF00059">
    <property type="entry name" value="Lectin_C"/>
    <property type="match status" value="1"/>
</dbReference>
<keyword evidence="1" id="KW-1015">Disulfide bond</keyword>
<accession>A0AAV6G8S9</accession>
<evidence type="ECO:0000313" key="4">
    <source>
        <dbReference type="Proteomes" id="UP000823561"/>
    </source>
</evidence>
<dbReference type="AlphaFoldDB" id="A0AAV6G8S9"/>
<dbReference type="EMBL" id="JADWDJ010000015">
    <property type="protein sequence ID" value="KAG5269827.1"/>
    <property type="molecule type" value="Genomic_DNA"/>
</dbReference>